<organism evidence="2 3">
    <name type="scientific">Leptomonas seymouri</name>
    <dbReference type="NCBI Taxonomy" id="5684"/>
    <lineage>
        <taxon>Eukaryota</taxon>
        <taxon>Discoba</taxon>
        <taxon>Euglenozoa</taxon>
        <taxon>Kinetoplastea</taxon>
        <taxon>Metakinetoplastina</taxon>
        <taxon>Trypanosomatida</taxon>
        <taxon>Trypanosomatidae</taxon>
        <taxon>Leishmaniinae</taxon>
        <taxon>Leptomonas</taxon>
    </lineage>
</organism>
<dbReference type="CDD" id="cd23018">
    <property type="entry name" value="mt-LAF14"/>
    <property type="match status" value="1"/>
</dbReference>
<dbReference type="OMA" id="FRPHQHF"/>
<evidence type="ECO:0000313" key="3">
    <source>
        <dbReference type="Proteomes" id="UP000038009"/>
    </source>
</evidence>
<dbReference type="OrthoDB" id="245811at2759"/>
<protein>
    <submittedName>
        <fullName evidence="2">Uncharacterized protein</fullName>
    </submittedName>
</protein>
<accession>A0A0N0P7Y7</accession>
<dbReference type="VEuPathDB" id="TriTrypDB:Lsey_0026_0350"/>
<sequence>MRRGFSTAPAREVACLWAPRRFINRHHSPDRTFSQEIQDRQNAFQWSSRHIFRPHQHFSYDPSNWSRRLEEKTKRQHRLSLVERVKLTQEHEAERSANTAAMQQAPEGASQQATDSFITKGEADVPAYFFSLEDTTTPSTCRPSEDVARPHSAWKTVPLQELVEELQRLQHLLFSCRYAGNVSLARRARHDEDFRIILLQLFERLRGAVLEETVTIDACAFGWMALLRHVEPLVETIAGAARPAVDAQDAVQRVFDALQQGLLRSMEKGAAVHRGAAAGELPLEALIELLSIAASPFVLRCGDVFQGEVVSLATLAEYADWVSAAAHQRARDVDADEADGAAALREWVAPVHLEAWTTAIKHLHRRGLPVKHLLLGLNSQVRHAVLCVTRTLKGVTDVTVREQVKESLRGSVQSSAPSASQHGGEDAESMPARVRQPKAVVLDATSPPRGVQAAPTECDDVSLVLSAAMAVLQLVSQCDSDTAAIDEESTRRLVTECLQMTAQAPNYDLGGGVVVQWACTLLQTGALMRASVEATAKADSKDLRQGHHIFQWGAEDGMRLSLRFLLLLSRLSFHDVVDRPALGRLVLLLSQWPEPACAAAAEGAEWRRLRGLVMKAALDRLTCEDLAAAAAKVDGVSTWVETLAFGEYGGVVPLELWRAACQQWLPLHRGPVASSLPRSLCPPPAPSSFSGPPVCPPGVAHALLLLCARYIIREEAGRTAATANIHSLHTATRVAESIEILLQDRLGTATTLLQSADSWDAVRGVLPATLHSLVSAMQAVVRRETAQAKVMSF</sequence>
<feature type="region of interest" description="Disordered" evidence="1">
    <location>
        <begin position="406"/>
        <end position="433"/>
    </location>
</feature>
<keyword evidence="3" id="KW-1185">Reference proteome</keyword>
<name>A0A0N0P7Y7_LEPSE</name>
<feature type="compositionally biased region" description="Polar residues" evidence="1">
    <location>
        <begin position="410"/>
        <end position="421"/>
    </location>
</feature>
<dbReference type="AlphaFoldDB" id="A0A0N0P7Y7"/>
<comment type="caution">
    <text evidence="2">The sequence shown here is derived from an EMBL/GenBank/DDBJ whole genome shotgun (WGS) entry which is preliminary data.</text>
</comment>
<gene>
    <name evidence="2" type="ORF">ABL78_1568</name>
</gene>
<feature type="region of interest" description="Disordered" evidence="1">
    <location>
        <begin position="90"/>
        <end position="110"/>
    </location>
</feature>
<reference evidence="2 3" key="1">
    <citation type="journal article" date="2015" name="PLoS Pathog.">
        <title>Leptomonas seymouri: Adaptations to the Dixenous Life Cycle Analyzed by Genome Sequencing, Transcriptome Profiling and Co-infection with Leishmania donovani.</title>
        <authorList>
            <person name="Kraeva N."/>
            <person name="Butenko A."/>
            <person name="Hlavacova J."/>
            <person name="Kostygov A."/>
            <person name="Myskova J."/>
            <person name="Grybchuk D."/>
            <person name="Lestinova T."/>
            <person name="Votypka J."/>
            <person name="Volf P."/>
            <person name="Opperdoes F."/>
            <person name="Flegontov P."/>
            <person name="Lukes J."/>
            <person name="Yurchenko V."/>
        </authorList>
    </citation>
    <scope>NUCLEOTIDE SEQUENCE [LARGE SCALE GENOMIC DNA]</scope>
    <source>
        <strain evidence="2 3">ATCC 30220</strain>
    </source>
</reference>
<dbReference type="Proteomes" id="UP000038009">
    <property type="component" value="Unassembled WGS sequence"/>
</dbReference>
<evidence type="ECO:0000256" key="1">
    <source>
        <dbReference type="SAM" id="MobiDB-lite"/>
    </source>
</evidence>
<proteinExistence type="predicted"/>
<evidence type="ECO:0000313" key="2">
    <source>
        <dbReference type="EMBL" id="KPI89339.1"/>
    </source>
</evidence>
<dbReference type="EMBL" id="LJSK01000026">
    <property type="protein sequence ID" value="KPI89339.1"/>
    <property type="molecule type" value="Genomic_DNA"/>
</dbReference>